<evidence type="ECO:0000313" key="1">
    <source>
        <dbReference type="EMBL" id="CAG8468422.1"/>
    </source>
</evidence>
<comment type="caution">
    <text evidence="1">The sequence shown here is derived from an EMBL/GenBank/DDBJ whole genome shotgun (WGS) entry which is preliminary data.</text>
</comment>
<reference evidence="1" key="1">
    <citation type="submission" date="2021-06" db="EMBL/GenBank/DDBJ databases">
        <authorList>
            <person name="Kallberg Y."/>
            <person name="Tangrot J."/>
            <person name="Rosling A."/>
        </authorList>
    </citation>
    <scope>NUCLEOTIDE SEQUENCE</scope>
    <source>
        <strain evidence="1">CL356</strain>
    </source>
</reference>
<sequence length="69" mass="8344">NQEEETIITKNRSHFKKVLREKISDIQQYIYILTRIDDSDIEMYNKEKEGPDQNPNKEDTKETWQVQSN</sequence>
<proteinExistence type="predicted"/>
<protein>
    <submittedName>
        <fullName evidence="1">6153_t:CDS:1</fullName>
    </submittedName>
</protein>
<feature type="non-terminal residue" evidence="1">
    <location>
        <position position="1"/>
    </location>
</feature>
<evidence type="ECO:0000313" key="2">
    <source>
        <dbReference type="Proteomes" id="UP000789525"/>
    </source>
</evidence>
<dbReference type="Proteomes" id="UP000789525">
    <property type="component" value="Unassembled WGS sequence"/>
</dbReference>
<organism evidence="1 2">
    <name type="scientific">Acaulospora colombiana</name>
    <dbReference type="NCBI Taxonomy" id="27376"/>
    <lineage>
        <taxon>Eukaryota</taxon>
        <taxon>Fungi</taxon>
        <taxon>Fungi incertae sedis</taxon>
        <taxon>Mucoromycota</taxon>
        <taxon>Glomeromycotina</taxon>
        <taxon>Glomeromycetes</taxon>
        <taxon>Diversisporales</taxon>
        <taxon>Acaulosporaceae</taxon>
        <taxon>Acaulospora</taxon>
    </lineage>
</organism>
<dbReference type="EMBL" id="CAJVPT010001758">
    <property type="protein sequence ID" value="CAG8468422.1"/>
    <property type="molecule type" value="Genomic_DNA"/>
</dbReference>
<gene>
    <name evidence="1" type="ORF">ACOLOM_LOCUS1482</name>
</gene>
<accession>A0ACA9KE84</accession>
<name>A0ACA9KE84_9GLOM</name>
<keyword evidence="2" id="KW-1185">Reference proteome</keyword>